<accession>A0A5N5MT67</accession>
<proteinExistence type="predicted"/>
<gene>
    <name evidence="2" type="ORF">DKX38_008732</name>
</gene>
<reference evidence="3" key="1">
    <citation type="journal article" date="2019" name="Gigascience">
        <title>De novo genome assembly of the endangered Acer yangbiense, a plant species with extremely small populations endemic to Yunnan Province, China.</title>
        <authorList>
            <person name="Yang J."/>
            <person name="Wariss H.M."/>
            <person name="Tao L."/>
            <person name="Zhang R."/>
            <person name="Yun Q."/>
            <person name="Hollingsworth P."/>
            <person name="Dao Z."/>
            <person name="Luo G."/>
            <person name="Guo H."/>
            <person name="Ma Y."/>
            <person name="Sun W."/>
        </authorList>
    </citation>
    <scope>NUCLEOTIDE SEQUENCE [LARGE SCALE GENOMIC DNA]</scope>
    <source>
        <strain evidence="3">cv. br00</strain>
    </source>
</reference>
<evidence type="ECO:0000313" key="3">
    <source>
        <dbReference type="Proteomes" id="UP000326939"/>
    </source>
</evidence>
<dbReference type="EMBL" id="VDCV01000005">
    <property type="protein sequence ID" value="KAB5557823.1"/>
    <property type="molecule type" value="Genomic_DNA"/>
</dbReference>
<dbReference type="InterPro" id="IPR039314">
    <property type="entry name" value="CP12-like"/>
</dbReference>
<protein>
    <recommendedName>
        <fullName evidence="1">CP12 domain-containing protein</fullName>
    </recommendedName>
</protein>
<keyword evidence="3" id="KW-1185">Reference proteome</keyword>
<evidence type="ECO:0000313" key="2">
    <source>
        <dbReference type="EMBL" id="KAB5557823.1"/>
    </source>
</evidence>
<feature type="domain" description="CP12" evidence="1">
    <location>
        <begin position="69"/>
        <end position="131"/>
    </location>
</feature>
<evidence type="ECO:0000259" key="1">
    <source>
        <dbReference type="SMART" id="SM01093"/>
    </source>
</evidence>
<name>A0A5N5MT67_9ROSI</name>
<dbReference type="Pfam" id="PF02672">
    <property type="entry name" value="CP12"/>
    <property type="match status" value="1"/>
</dbReference>
<sequence length="204" mass="22645">MASLSSILSSSNPSLRSDAFGDKLFSIRPVAAIKTTGRETGKMAMKASMGGGGRGVARLEGTLVRSQLLTEMIEQKVIEAREACKGDATSDKCKVAWDEVEEVSQAKADFRLRLARQDPLEYYCQDNPETDEGPWNVYSKRKTEKAPMECSSYSLTGKIIGICKRRRQRHNLYPVLYRTGNVSRPRDDNLQEGCLDPHSSAAHL</sequence>
<comment type="caution">
    <text evidence="2">The sequence shown here is derived from an EMBL/GenBank/DDBJ whole genome shotgun (WGS) entry which is preliminary data.</text>
</comment>
<dbReference type="PANTHER" id="PTHR33921">
    <property type="entry name" value="CALVIN CYCLE PROTEIN CP12-2, CHLOROPLASTIC"/>
    <property type="match status" value="1"/>
</dbReference>
<dbReference type="Proteomes" id="UP000326939">
    <property type="component" value="Chromosome 5"/>
</dbReference>
<dbReference type="AlphaFoldDB" id="A0A5N5MT67"/>
<dbReference type="PANTHER" id="PTHR33921:SF16">
    <property type="entry name" value="CALVIN CYCLE PROTEIN CP12-3, CHLOROPLASTIC"/>
    <property type="match status" value="1"/>
</dbReference>
<dbReference type="GO" id="GO:0009507">
    <property type="term" value="C:chloroplast"/>
    <property type="evidence" value="ECO:0007669"/>
    <property type="project" value="TreeGrafter"/>
</dbReference>
<dbReference type="GO" id="GO:0080153">
    <property type="term" value="P:negative regulation of reductive pentose-phosphate cycle"/>
    <property type="evidence" value="ECO:0007669"/>
    <property type="project" value="TreeGrafter"/>
</dbReference>
<dbReference type="InterPro" id="IPR003823">
    <property type="entry name" value="CP12_dom"/>
</dbReference>
<dbReference type="SMART" id="SM01093">
    <property type="entry name" value="CP12"/>
    <property type="match status" value="1"/>
</dbReference>
<organism evidence="2 3">
    <name type="scientific">Salix brachista</name>
    <dbReference type="NCBI Taxonomy" id="2182728"/>
    <lineage>
        <taxon>Eukaryota</taxon>
        <taxon>Viridiplantae</taxon>
        <taxon>Streptophyta</taxon>
        <taxon>Embryophyta</taxon>
        <taxon>Tracheophyta</taxon>
        <taxon>Spermatophyta</taxon>
        <taxon>Magnoliopsida</taxon>
        <taxon>eudicotyledons</taxon>
        <taxon>Gunneridae</taxon>
        <taxon>Pentapetalae</taxon>
        <taxon>rosids</taxon>
        <taxon>fabids</taxon>
        <taxon>Malpighiales</taxon>
        <taxon>Salicaceae</taxon>
        <taxon>Saliceae</taxon>
        <taxon>Salix</taxon>
    </lineage>
</organism>